<dbReference type="EMBL" id="QBIY01005641">
    <property type="protein sequence ID" value="RXN37593.1"/>
    <property type="molecule type" value="Genomic_DNA"/>
</dbReference>
<gene>
    <name evidence="1" type="ORF">ROHU_001909</name>
</gene>
<evidence type="ECO:0000313" key="2">
    <source>
        <dbReference type="Proteomes" id="UP000290572"/>
    </source>
</evidence>
<proteinExistence type="predicted"/>
<dbReference type="Proteomes" id="UP000290572">
    <property type="component" value="Unassembled WGS sequence"/>
</dbReference>
<keyword evidence="2" id="KW-1185">Reference proteome</keyword>
<evidence type="ECO:0000313" key="1">
    <source>
        <dbReference type="EMBL" id="RXN37593.1"/>
    </source>
</evidence>
<name>A0A498P093_LABRO</name>
<sequence length="119" mass="12663">MEQSSRRVPAAMLSGVAGVGFLDGDACMVPEPPALADQLLGRRDLNLRFLMFEHRRLIPVAYLEWAQVGGRGCVDVVGEFSPNKVACPGTLMLAGKASEEALQLLVGPLRLTVSGLGTQ</sequence>
<reference evidence="1 2" key="1">
    <citation type="submission" date="2018-03" db="EMBL/GenBank/DDBJ databases">
        <title>Draft genome sequence of Rohu Carp (Labeo rohita).</title>
        <authorList>
            <person name="Das P."/>
            <person name="Kushwaha B."/>
            <person name="Joshi C.G."/>
            <person name="Kumar D."/>
            <person name="Nagpure N.S."/>
            <person name="Sahoo L."/>
            <person name="Das S.P."/>
            <person name="Bit A."/>
            <person name="Patnaik S."/>
            <person name="Meher P.K."/>
            <person name="Jayasankar P."/>
            <person name="Koringa P.G."/>
            <person name="Patel N.V."/>
            <person name="Hinsu A.T."/>
            <person name="Kumar R."/>
            <person name="Pandey M."/>
            <person name="Agarwal S."/>
            <person name="Srivastava S."/>
            <person name="Singh M."/>
            <person name="Iquebal M.A."/>
            <person name="Jaiswal S."/>
            <person name="Angadi U.B."/>
            <person name="Kumar N."/>
            <person name="Raza M."/>
            <person name="Shah T.M."/>
            <person name="Rai A."/>
            <person name="Jena J.K."/>
        </authorList>
    </citation>
    <scope>NUCLEOTIDE SEQUENCE [LARGE SCALE GENOMIC DNA]</scope>
    <source>
        <strain evidence="1">DASCIFA01</strain>
        <tissue evidence="1">Testis</tissue>
    </source>
</reference>
<dbReference type="AlphaFoldDB" id="A0A498P093"/>
<protein>
    <submittedName>
        <fullName evidence="1">Uncharacterized protein</fullName>
    </submittedName>
</protein>
<comment type="caution">
    <text evidence="1">The sequence shown here is derived from an EMBL/GenBank/DDBJ whole genome shotgun (WGS) entry which is preliminary data.</text>
</comment>
<accession>A0A498P093</accession>
<organism evidence="1 2">
    <name type="scientific">Labeo rohita</name>
    <name type="common">Indian major carp</name>
    <name type="synonym">Cyprinus rohita</name>
    <dbReference type="NCBI Taxonomy" id="84645"/>
    <lineage>
        <taxon>Eukaryota</taxon>
        <taxon>Metazoa</taxon>
        <taxon>Chordata</taxon>
        <taxon>Craniata</taxon>
        <taxon>Vertebrata</taxon>
        <taxon>Euteleostomi</taxon>
        <taxon>Actinopterygii</taxon>
        <taxon>Neopterygii</taxon>
        <taxon>Teleostei</taxon>
        <taxon>Ostariophysi</taxon>
        <taxon>Cypriniformes</taxon>
        <taxon>Cyprinidae</taxon>
        <taxon>Labeoninae</taxon>
        <taxon>Labeonini</taxon>
        <taxon>Labeo</taxon>
    </lineage>
</organism>